<dbReference type="EMBL" id="QRTP01000001">
    <property type="protein sequence ID" value="RGQ87022.1"/>
    <property type="molecule type" value="Genomic_DNA"/>
</dbReference>
<dbReference type="AlphaFoldDB" id="A0A412CHD7"/>
<name>A0A412CHD7_9FIRM</name>
<dbReference type="Pfam" id="PF07374">
    <property type="entry name" value="DUF1492"/>
    <property type="match status" value="1"/>
</dbReference>
<comment type="caution">
    <text evidence="1">The sequence shown here is derived from an EMBL/GenBank/DDBJ whole genome shotgun (WGS) entry which is preliminary data.</text>
</comment>
<proteinExistence type="predicted"/>
<sequence length="184" mass="21768">MALTKADLNKISDMIKMTVMAVVSEAIKTIIQNNSINLKQKPINYREKTIKKLEAYNILKHNMEKCEKDIEDLFKEEFGACPAVHHAMEYYGEKCTLDEIRHAKKLKIEHIYYRDKEEVDFIDCALEEIKDEYYGGIIKMIYFDKMKIEDIANKMSCDKVTLYRHRNRLLDILSIRFFGKDVLE</sequence>
<dbReference type="RefSeq" id="WP_118035332.1">
    <property type="nucleotide sequence ID" value="NZ_QRTP01000001.1"/>
</dbReference>
<evidence type="ECO:0000313" key="2">
    <source>
        <dbReference type="Proteomes" id="UP000286147"/>
    </source>
</evidence>
<accession>A0A412CHD7</accession>
<dbReference type="Proteomes" id="UP000286147">
    <property type="component" value="Unassembled WGS sequence"/>
</dbReference>
<evidence type="ECO:0000313" key="1">
    <source>
        <dbReference type="EMBL" id="RGQ87022.1"/>
    </source>
</evidence>
<gene>
    <name evidence="1" type="ORF">DWY77_00195</name>
</gene>
<organism evidence="1 2">
    <name type="scientific">Megamonas rupellensis</name>
    <dbReference type="NCBI Taxonomy" id="491921"/>
    <lineage>
        <taxon>Bacteria</taxon>
        <taxon>Bacillati</taxon>
        <taxon>Bacillota</taxon>
        <taxon>Negativicutes</taxon>
        <taxon>Selenomonadales</taxon>
        <taxon>Selenomonadaceae</taxon>
        <taxon>Megamonas</taxon>
    </lineage>
</organism>
<reference evidence="1 2" key="1">
    <citation type="submission" date="2018-08" db="EMBL/GenBank/DDBJ databases">
        <title>A genome reference for cultivated species of the human gut microbiota.</title>
        <authorList>
            <person name="Zou Y."/>
            <person name="Xue W."/>
            <person name="Luo G."/>
        </authorList>
    </citation>
    <scope>NUCLEOTIDE SEQUENCE [LARGE SCALE GENOMIC DNA]</scope>
    <source>
        <strain evidence="1 2">AF27-12</strain>
    </source>
</reference>
<protein>
    <submittedName>
        <fullName evidence="1">DUF1492 domain-containing protein</fullName>
    </submittedName>
</protein>
<dbReference type="InterPro" id="IPR010861">
    <property type="entry name" value="DUF1492"/>
</dbReference>